<evidence type="ECO:0000256" key="9">
    <source>
        <dbReference type="ARBA" id="ARBA00041069"/>
    </source>
</evidence>
<dbReference type="GO" id="GO:0006516">
    <property type="term" value="P:glycoprotein catabolic process"/>
    <property type="evidence" value="ECO:0007669"/>
    <property type="project" value="TreeGrafter"/>
</dbReference>
<dbReference type="Pfam" id="PF00703">
    <property type="entry name" value="Glyco_hydro_2"/>
    <property type="match status" value="1"/>
</dbReference>
<dbReference type="Gene3D" id="2.60.120.260">
    <property type="entry name" value="Galactose-binding domain-like"/>
    <property type="match status" value="1"/>
</dbReference>
<keyword evidence="5" id="KW-0119">Carbohydrate metabolism</keyword>
<feature type="domain" description="Mannosidase Ig/CBM-like" evidence="12">
    <location>
        <begin position="692"/>
        <end position="776"/>
    </location>
</feature>
<evidence type="ECO:0000256" key="10">
    <source>
        <dbReference type="ARBA" id="ARBA00041614"/>
    </source>
</evidence>
<evidence type="ECO:0000313" key="14">
    <source>
        <dbReference type="EMBL" id="PMD48156.1"/>
    </source>
</evidence>
<dbReference type="Gene3D" id="2.60.40.10">
    <property type="entry name" value="Immunoglobulins"/>
    <property type="match status" value="2"/>
</dbReference>
<evidence type="ECO:0000256" key="4">
    <source>
        <dbReference type="ARBA" id="ARBA00022801"/>
    </source>
</evidence>
<accession>A0A2J6SBL7</accession>
<dbReference type="SUPFAM" id="SSF49785">
    <property type="entry name" value="Galactose-binding domain-like"/>
    <property type="match status" value="1"/>
</dbReference>
<dbReference type="Proteomes" id="UP000235786">
    <property type="component" value="Unassembled WGS sequence"/>
</dbReference>
<keyword evidence="15" id="KW-1185">Reference proteome</keyword>
<dbReference type="InterPro" id="IPR050887">
    <property type="entry name" value="Beta-mannosidase_GH2"/>
</dbReference>
<sequence length="850" mass="97272">MALQRFPISTGWSFKNATGSDDKFLPVSQFPTTIHQDLLHHGKIVDPFLDSNETQVQWIGEEAWTYRTTFPKPKAELKNMNFELVFEGLDTYCTILLNSKEIKRTDNMYLEHRIDIGNLIEEVNQLELRFQSTFLVGRRMEKEAKLKPLFCHNGDQSRLQVRKAPYSYGWDWGPTILTCGPWRPIYLEISSTKIEDLWFYVELSDSLSDATITTYAQIHPVASLQKVEFELVGPDGLPIQSQTVDSKESSAGNLFHLKWPQLWYPAGNGPQPLYTLKANVLTTAGIVSCTLSKRFGIRRIELIQRPLEEQPGATFFFQVNNVPVFGRGSNWIPADILLPRVTTEKYRKLVRLAVEGNQNMIRVWGGGIYEDDAFYDACDEFGVLVWQDFMLACGSYPITPEFRGTFEAEAIYNIKRLRHHPSIVLWCGNNEDHMFADAYSNGGYNPTDLDPENWLKSNWPARIIYDKILAEMCAKLVPNTPYHPGSPWGGRPSNDPTVGDTHAWDVWMKASKQYPYQRYPELAGRFVSEFGLKSYPTLRTIMEFITDPSERYPQSKTMDAHQKSSSKSTWARDNRTIALYIVENFKHGYKMSQYAYTSMLVQSEAMYCAFSGWRRLWKGPGKEECAGAIVWQLNDAWPCVSWSLIDFNLRPKYAYYAVKRAIAPLVVGVARVDVETSRDDEFTHVHIHKEKRLQVWASNFGVDEVSTKLFIQGIDVPSGKTTWERRLHVLVLPNQSTELFDERLEFPAEKTIFLARLIKEDKVIARFAEWPQPLRHLDLPKPSVNVRVEGDHIHVSSLLPAKGVVFDVEDDEVIFDDNCTDVIPGDDQVVLARGLKGRSVTLMHLGMAAD</sequence>
<dbReference type="PANTHER" id="PTHR43730">
    <property type="entry name" value="BETA-MANNOSIDASE"/>
    <property type="match status" value="1"/>
</dbReference>
<organism evidence="14 15">
    <name type="scientific">Hyaloscypha variabilis (strain UAMH 11265 / GT02V1 / F)</name>
    <name type="common">Meliniomyces variabilis</name>
    <dbReference type="NCBI Taxonomy" id="1149755"/>
    <lineage>
        <taxon>Eukaryota</taxon>
        <taxon>Fungi</taxon>
        <taxon>Dikarya</taxon>
        <taxon>Ascomycota</taxon>
        <taxon>Pezizomycotina</taxon>
        <taxon>Leotiomycetes</taxon>
        <taxon>Helotiales</taxon>
        <taxon>Hyaloscyphaceae</taxon>
        <taxon>Hyaloscypha</taxon>
        <taxon>Hyaloscypha variabilis</taxon>
    </lineage>
</organism>
<evidence type="ECO:0000256" key="5">
    <source>
        <dbReference type="ARBA" id="ARBA00023277"/>
    </source>
</evidence>
<dbReference type="Pfam" id="PF17786">
    <property type="entry name" value="Mannosidase_ig"/>
    <property type="match status" value="1"/>
</dbReference>
<gene>
    <name evidence="14" type="ORF">L207DRAFT_626928</name>
</gene>
<comment type="catalytic activity">
    <reaction evidence="1">
        <text>Hydrolysis of terminal, non-reducing beta-D-mannose residues in beta-D-mannosides.</text>
        <dbReference type="EC" id="3.2.1.25"/>
    </reaction>
</comment>
<protein>
    <recommendedName>
        <fullName evidence="9">Beta-mannosidase B</fullName>
        <ecNumber evidence="3">3.2.1.25</ecNumber>
    </recommendedName>
    <alternativeName>
        <fullName evidence="10">Mannanase B</fullName>
    </alternativeName>
</protein>
<dbReference type="Pfam" id="PF22666">
    <property type="entry name" value="Glyco_hydro_2_N2"/>
    <property type="match status" value="1"/>
</dbReference>
<dbReference type="EC" id="3.2.1.25" evidence="3"/>
<evidence type="ECO:0000259" key="12">
    <source>
        <dbReference type="Pfam" id="PF17786"/>
    </source>
</evidence>
<evidence type="ECO:0000256" key="7">
    <source>
        <dbReference type="ARBA" id="ARBA00023326"/>
    </source>
</evidence>
<keyword evidence="7" id="KW-0624">Polysaccharide degradation</keyword>
<dbReference type="FunFam" id="3.20.20.80:FF:000050">
    <property type="entry name" value="Beta-mannosidase B"/>
    <property type="match status" value="1"/>
</dbReference>
<comment type="similarity">
    <text evidence="8">Belongs to the glycosyl hydrolase 2 family. Beta-mannosidase B subfamily.</text>
</comment>
<dbReference type="InterPro" id="IPR041447">
    <property type="entry name" value="Mannosidase_ig"/>
</dbReference>
<dbReference type="SUPFAM" id="SSF51445">
    <property type="entry name" value="(Trans)glycosidases"/>
    <property type="match status" value="1"/>
</dbReference>
<dbReference type="FunFam" id="2.60.120.260:FF:000118">
    <property type="entry name" value="Beta-mannosidase B"/>
    <property type="match status" value="1"/>
</dbReference>
<dbReference type="InterPro" id="IPR017853">
    <property type="entry name" value="GH"/>
</dbReference>
<dbReference type="PANTHER" id="PTHR43730:SF1">
    <property type="entry name" value="BETA-MANNOSIDASE"/>
    <property type="match status" value="1"/>
</dbReference>
<dbReference type="SUPFAM" id="SSF49303">
    <property type="entry name" value="beta-Galactosidase/glucuronidase domain"/>
    <property type="match status" value="2"/>
</dbReference>
<evidence type="ECO:0000313" key="15">
    <source>
        <dbReference type="Proteomes" id="UP000235786"/>
    </source>
</evidence>
<evidence type="ECO:0000256" key="2">
    <source>
        <dbReference type="ARBA" id="ARBA00004740"/>
    </source>
</evidence>
<dbReference type="InterPro" id="IPR036156">
    <property type="entry name" value="Beta-gal/glucu_dom_sf"/>
</dbReference>
<dbReference type="Gene3D" id="3.20.20.80">
    <property type="entry name" value="Glycosidases"/>
    <property type="match status" value="1"/>
</dbReference>
<dbReference type="GO" id="GO:0000272">
    <property type="term" value="P:polysaccharide catabolic process"/>
    <property type="evidence" value="ECO:0007669"/>
    <property type="project" value="UniProtKB-KW"/>
</dbReference>
<dbReference type="GO" id="GO:0004567">
    <property type="term" value="F:beta-mannosidase activity"/>
    <property type="evidence" value="ECO:0007669"/>
    <property type="project" value="UniProtKB-EC"/>
</dbReference>
<reference evidence="14 15" key="1">
    <citation type="submission" date="2016-04" db="EMBL/GenBank/DDBJ databases">
        <title>A degradative enzymes factory behind the ericoid mycorrhizal symbiosis.</title>
        <authorList>
            <consortium name="DOE Joint Genome Institute"/>
            <person name="Martino E."/>
            <person name="Morin E."/>
            <person name="Grelet G."/>
            <person name="Kuo A."/>
            <person name="Kohler A."/>
            <person name="Daghino S."/>
            <person name="Barry K."/>
            <person name="Choi C."/>
            <person name="Cichocki N."/>
            <person name="Clum A."/>
            <person name="Copeland A."/>
            <person name="Hainaut M."/>
            <person name="Haridas S."/>
            <person name="Labutti K."/>
            <person name="Lindquist E."/>
            <person name="Lipzen A."/>
            <person name="Khouja H.-R."/>
            <person name="Murat C."/>
            <person name="Ohm R."/>
            <person name="Olson A."/>
            <person name="Spatafora J."/>
            <person name="Veneault-Fourrey C."/>
            <person name="Henrissat B."/>
            <person name="Grigoriev I."/>
            <person name="Martin F."/>
            <person name="Perotto S."/>
        </authorList>
    </citation>
    <scope>NUCLEOTIDE SEQUENCE [LARGE SCALE GENOMIC DNA]</scope>
    <source>
        <strain evidence="14 15">F</strain>
    </source>
</reference>
<dbReference type="InterPro" id="IPR013783">
    <property type="entry name" value="Ig-like_fold"/>
</dbReference>
<evidence type="ECO:0000259" key="11">
    <source>
        <dbReference type="Pfam" id="PF00703"/>
    </source>
</evidence>
<name>A0A2J6SBL7_HYAVF</name>
<evidence type="ECO:0000256" key="1">
    <source>
        <dbReference type="ARBA" id="ARBA00000829"/>
    </source>
</evidence>
<dbReference type="InterPro" id="IPR006102">
    <property type="entry name" value="Ig-like_GH2"/>
</dbReference>
<dbReference type="STRING" id="1149755.A0A2J6SBL7"/>
<feature type="domain" description="Beta-mannosidase-like galactose-binding" evidence="13">
    <location>
        <begin position="12"/>
        <end position="183"/>
    </location>
</feature>
<proteinExistence type="inferred from homology"/>
<evidence type="ECO:0000256" key="8">
    <source>
        <dbReference type="ARBA" id="ARBA00038429"/>
    </source>
</evidence>
<keyword evidence="6" id="KW-0326">Glycosidase</keyword>
<dbReference type="InterPro" id="IPR054593">
    <property type="entry name" value="Beta-mannosidase-like_N2"/>
</dbReference>
<evidence type="ECO:0000256" key="6">
    <source>
        <dbReference type="ARBA" id="ARBA00023295"/>
    </source>
</evidence>
<feature type="domain" description="Glycoside hydrolase family 2 immunoglobulin-like beta-sandwich" evidence="11">
    <location>
        <begin position="192"/>
        <end position="298"/>
    </location>
</feature>
<evidence type="ECO:0000256" key="3">
    <source>
        <dbReference type="ARBA" id="ARBA00012754"/>
    </source>
</evidence>
<keyword evidence="4 14" id="KW-0378">Hydrolase</keyword>
<dbReference type="InterPro" id="IPR008979">
    <property type="entry name" value="Galactose-bd-like_sf"/>
</dbReference>
<evidence type="ECO:0000259" key="13">
    <source>
        <dbReference type="Pfam" id="PF22666"/>
    </source>
</evidence>
<dbReference type="AlphaFoldDB" id="A0A2J6SBL7"/>
<dbReference type="OrthoDB" id="2866996at2759"/>
<comment type="pathway">
    <text evidence="2">Glycan metabolism; N-glycan degradation.</text>
</comment>
<dbReference type="EMBL" id="KZ613937">
    <property type="protein sequence ID" value="PMD48156.1"/>
    <property type="molecule type" value="Genomic_DNA"/>
</dbReference>